<comment type="caution">
    <text evidence="1">The sequence shown here is derived from an EMBL/GenBank/DDBJ whole genome shotgun (WGS) entry which is preliminary data.</text>
</comment>
<evidence type="ECO:0000313" key="2">
    <source>
        <dbReference type="Proteomes" id="UP001176021"/>
    </source>
</evidence>
<reference evidence="1" key="1">
    <citation type="submission" date="2022-05" db="EMBL/GenBank/DDBJ databases">
        <title>Expanded diversity of anoxic marine methylotrophy in a Black Sea sulfate reducing microorganism.</title>
        <authorList>
            <person name="Fischer P.Q."/>
            <person name="Stams A.J.M."/>
            <person name="Villanueva L."/>
            <person name="Sousa D.Z."/>
        </authorList>
    </citation>
    <scope>NUCLEOTIDE SEQUENCE</scope>
    <source>
        <strain evidence="1">P130</strain>
    </source>
</reference>
<protein>
    <submittedName>
        <fullName evidence="1">Uncharacterized protein</fullName>
    </submittedName>
</protein>
<evidence type="ECO:0000313" key="1">
    <source>
        <dbReference type="EMBL" id="MDO0823786.1"/>
    </source>
</evidence>
<name>A0ABT8QV65_9FIRM</name>
<organism evidence="1 2">
    <name type="scientific">Desulfosporosinus nitroreducens</name>
    <dbReference type="NCBI Taxonomy" id="2018668"/>
    <lineage>
        <taxon>Bacteria</taxon>
        <taxon>Bacillati</taxon>
        <taxon>Bacillota</taxon>
        <taxon>Clostridia</taxon>
        <taxon>Eubacteriales</taxon>
        <taxon>Desulfitobacteriaceae</taxon>
        <taxon>Desulfosporosinus</taxon>
    </lineage>
</organism>
<proteinExistence type="predicted"/>
<dbReference type="RefSeq" id="WP_302048970.1">
    <property type="nucleotide sequence ID" value="NZ_JAMJEV010000010.1"/>
</dbReference>
<dbReference type="Proteomes" id="UP001176021">
    <property type="component" value="Unassembled WGS sequence"/>
</dbReference>
<keyword evidence="2" id="KW-1185">Reference proteome</keyword>
<dbReference type="EMBL" id="JAMJEV010000010">
    <property type="protein sequence ID" value="MDO0823786.1"/>
    <property type="molecule type" value="Genomic_DNA"/>
</dbReference>
<accession>A0ABT8QV65</accession>
<gene>
    <name evidence="1" type="ORF">M8H41_13100</name>
</gene>
<sequence length="257" mass="29183">MDLKGDLYYSKPNDHLLYVKHFGQPSFPFFMNDNEVVKDMTYLRKPYQIVNANSLDRKLTYTSLTANGIDLYAMDFDGTPVADFNKPIIKNVINAQSIEDSFGLIGMNLIKESSGSSVEQSLNIFMARRYKANYDKILVLDTIPFNSDPLGSAPALDSTTFNDDYSVVYTSYDESHKGKLTICNYQQEPKVILENENLFGPVSIDRKSILDPTDPLAKSDIKNPYILYFTLENDKVRVKICDQHGKPVKDITNIIMN</sequence>